<protein>
    <submittedName>
        <fullName evidence="1">Uncharacterized protein</fullName>
    </submittedName>
</protein>
<name>A0AAV2N0X0_9HYME</name>
<organism evidence="1 2">
    <name type="scientific">Lasius platythorax</name>
    <dbReference type="NCBI Taxonomy" id="488582"/>
    <lineage>
        <taxon>Eukaryota</taxon>
        <taxon>Metazoa</taxon>
        <taxon>Ecdysozoa</taxon>
        <taxon>Arthropoda</taxon>
        <taxon>Hexapoda</taxon>
        <taxon>Insecta</taxon>
        <taxon>Pterygota</taxon>
        <taxon>Neoptera</taxon>
        <taxon>Endopterygota</taxon>
        <taxon>Hymenoptera</taxon>
        <taxon>Apocrita</taxon>
        <taxon>Aculeata</taxon>
        <taxon>Formicoidea</taxon>
        <taxon>Formicidae</taxon>
        <taxon>Formicinae</taxon>
        <taxon>Lasius</taxon>
        <taxon>Lasius</taxon>
    </lineage>
</organism>
<evidence type="ECO:0000313" key="2">
    <source>
        <dbReference type="Proteomes" id="UP001497644"/>
    </source>
</evidence>
<sequence>MLPRGPIYYVRGASYDFVDMSLDIHLAKIDEETAIVYTWWQKRLENRPAGCGGGARRDVKLARITRGRYTTLHEDGPSTPKSVLLAARTTARTCISA</sequence>
<evidence type="ECO:0000313" key="1">
    <source>
        <dbReference type="EMBL" id="CAL1673385.1"/>
    </source>
</evidence>
<gene>
    <name evidence="1" type="ORF">LPLAT_LOCUS293</name>
</gene>
<dbReference type="Proteomes" id="UP001497644">
    <property type="component" value="Chromosome 1"/>
</dbReference>
<dbReference type="AlphaFoldDB" id="A0AAV2N0X0"/>
<reference evidence="1 2" key="1">
    <citation type="submission" date="2024-04" db="EMBL/GenBank/DDBJ databases">
        <authorList>
            <consortium name="Molecular Ecology Group"/>
        </authorList>
    </citation>
    <scope>NUCLEOTIDE SEQUENCE [LARGE SCALE GENOMIC DNA]</scope>
</reference>
<proteinExistence type="predicted"/>
<accession>A0AAV2N0X0</accession>
<keyword evidence="2" id="KW-1185">Reference proteome</keyword>
<dbReference type="EMBL" id="OZ034824">
    <property type="protein sequence ID" value="CAL1673385.1"/>
    <property type="molecule type" value="Genomic_DNA"/>
</dbReference>